<protein>
    <recommendedName>
        <fullName evidence="3">ASCH domain-containing protein</fullName>
    </recommendedName>
</protein>
<dbReference type="Proteomes" id="UP001589646">
    <property type="component" value="Unassembled WGS sequence"/>
</dbReference>
<sequence>MLFRQTILEGIADGSVTLAFRRWKRCGVRGGSRLRTPVGVVEIDGVEEYAADDVTPQDAASAGYASLDDLWKDLAPDGTLFRIALHLSGPDPRTELRERGDLDAEEIAEVRLALDRIDRASRRTPWTVDLLLLIQERPMTPAAVLAERLGRRTAALKSDVRRLKELGLTESLDVGYRLSARGETVARALAPTVKKGEIPGGRDTLNASG</sequence>
<evidence type="ECO:0008006" key="3">
    <source>
        <dbReference type="Google" id="ProtNLM"/>
    </source>
</evidence>
<accession>A0ABV5Q5S9</accession>
<dbReference type="InterPro" id="IPR036390">
    <property type="entry name" value="WH_DNA-bd_sf"/>
</dbReference>
<organism evidence="1 2">
    <name type="scientific">Nonomuraea roseola</name>
    <dbReference type="NCBI Taxonomy" id="46179"/>
    <lineage>
        <taxon>Bacteria</taxon>
        <taxon>Bacillati</taxon>
        <taxon>Actinomycetota</taxon>
        <taxon>Actinomycetes</taxon>
        <taxon>Streptosporangiales</taxon>
        <taxon>Streptosporangiaceae</taxon>
        <taxon>Nonomuraea</taxon>
    </lineage>
</organism>
<gene>
    <name evidence="1" type="ORF">ACFFRN_26320</name>
</gene>
<evidence type="ECO:0000313" key="2">
    <source>
        <dbReference type="Proteomes" id="UP001589646"/>
    </source>
</evidence>
<dbReference type="SUPFAM" id="SSF46785">
    <property type="entry name" value="Winged helix' DNA-binding domain"/>
    <property type="match status" value="1"/>
</dbReference>
<name>A0ABV5Q5S9_9ACTN</name>
<dbReference type="RefSeq" id="WP_346125149.1">
    <property type="nucleotide sequence ID" value="NZ_BAAAXC010000015.1"/>
</dbReference>
<evidence type="ECO:0000313" key="1">
    <source>
        <dbReference type="EMBL" id="MFB9530131.1"/>
    </source>
</evidence>
<comment type="caution">
    <text evidence="1">The sequence shown here is derived from an EMBL/GenBank/DDBJ whole genome shotgun (WGS) entry which is preliminary data.</text>
</comment>
<keyword evidence="2" id="KW-1185">Reference proteome</keyword>
<dbReference type="EMBL" id="JBHMCE010000008">
    <property type="protein sequence ID" value="MFB9530131.1"/>
    <property type="molecule type" value="Genomic_DNA"/>
</dbReference>
<reference evidence="1 2" key="1">
    <citation type="submission" date="2024-09" db="EMBL/GenBank/DDBJ databases">
        <authorList>
            <person name="Sun Q."/>
            <person name="Mori K."/>
        </authorList>
    </citation>
    <scope>NUCLEOTIDE SEQUENCE [LARGE SCALE GENOMIC DNA]</scope>
    <source>
        <strain evidence="1 2">JCM 3323</strain>
    </source>
</reference>
<proteinExistence type="predicted"/>